<evidence type="ECO:0000313" key="2">
    <source>
        <dbReference type="EMBL" id="OBF29837.1"/>
    </source>
</evidence>
<dbReference type="Proteomes" id="UP000093779">
    <property type="component" value="Unassembled WGS sequence"/>
</dbReference>
<gene>
    <name evidence="2" type="ORF">A5726_30050</name>
</gene>
<feature type="domain" description="LtfC/p132/Gp6 beta-sandwich" evidence="1">
    <location>
        <begin position="9"/>
        <end position="104"/>
    </location>
</feature>
<evidence type="ECO:0000259" key="1">
    <source>
        <dbReference type="Pfam" id="PF23926"/>
    </source>
</evidence>
<proteinExistence type="predicted"/>
<accession>A0A1A1YEU2</accession>
<dbReference type="Pfam" id="PF23926">
    <property type="entry name" value="LtfC"/>
    <property type="match status" value="1"/>
</dbReference>
<dbReference type="EMBL" id="LZHX01000004">
    <property type="protein sequence ID" value="OBF29837.1"/>
    <property type="molecule type" value="Genomic_DNA"/>
</dbReference>
<evidence type="ECO:0000313" key="3">
    <source>
        <dbReference type="Proteomes" id="UP000093779"/>
    </source>
</evidence>
<dbReference type="InterPro" id="IPR055688">
    <property type="entry name" value="LtfC/p132/Gp6_b-sand"/>
</dbReference>
<protein>
    <recommendedName>
        <fullName evidence="1">LtfC/p132/Gp6 beta-sandwich domain-containing protein</fullName>
    </recommendedName>
</protein>
<sequence>MTQIIGHEPALHVLNLVDGQDLSHVFEVVGDPIPVGSLASMEVSDREHDYTYAVWPIIETGAGWALNVAAADHADIPHGARFRVYVTYPTAGRYCWIAGPVNRSRR</sequence>
<name>A0A1A1YEU2_9MYCO</name>
<organism evidence="2 3">
    <name type="scientific">Mycolicibacterium conceptionense</name>
    <dbReference type="NCBI Taxonomy" id="451644"/>
    <lineage>
        <taxon>Bacteria</taxon>
        <taxon>Bacillati</taxon>
        <taxon>Actinomycetota</taxon>
        <taxon>Actinomycetes</taxon>
        <taxon>Mycobacteriales</taxon>
        <taxon>Mycobacteriaceae</taxon>
        <taxon>Mycolicibacterium</taxon>
    </lineage>
</organism>
<dbReference type="AlphaFoldDB" id="A0A1A1YEU2"/>
<reference evidence="2 3" key="1">
    <citation type="submission" date="2016-06" db="EMBL/GenBank/DDBJ databases">
        <authorList>
            <person name="Kjaerup R.B."/>
            <person name="Dalgaard T.S."/>
            <person name="Juul-Madsen H.R."/>
        </authorList>
    </citation>
    <scope>NUCLEOTIDE SEQUENCE [LARGE SCALE GENOMIC DNA]</scope>
    <source>
        <strain evidence="2 3">ACS1953</strain>
    </source>
</reference>
<comment type="caution">
    <text evidence="2">The sequence shown here is derived from an EMBL/GenBank/DDBJ whole genome shotgun (WGS) entry which is preliminary data.</text>
</comment>